<organism evidence="2 3">
    <name type="scientific">Flavobacterium sediminis</name>
    <dbReference type="NCBI Taxonomy" id="2201181"/>
    <lineage>
        <taxon>Bacteria</taxon>
        <taxon>Pseudomonadati</taxon>
        <taxon>Bacteroidota</taxon>
        <taxon>Flavobacteriia</taxon>
        <taxon>Flavobacteriales</taxon>
        <taxon>Flavobacteriaceae</taxon>
        <taxon>Flavobacterium</taxon>
    </lineage>
</organism>
<dbReference type="OrthoDB" id="8432779at2"/>
<accession>A0A2U8QWQ2</accession>
<dbReference type="Pfam" id="PF07676">
    <property type="entry name" value="PD40"/>
    <property type="match status" value="1"/>
</dbReference>
<evidence type="ECO:0000313" key="2">
    <source>
        <dbReference type="EMBL" id="AWM14598.1"/>
    </source>
</evidence>
<comment type="similarity">
    <text evidence="1">Belongs to the TolB family.</text>
</comment>
<dbReference type="RefSeq" id="WP_109569956.1">
    <property type="nucleotide sequence ID" value="NZ_CP029463.1"/>
</dbReference>
<dbReference type="KEGG" id="fse:DI487_12530"/>
<name>A0A2U8QWQ2_9FLAO</name>
<dbReference type="PANTHER" id="PTHR36842:SF1">
    <property type="entry name" value="PROTEIN TOLB"/>
    <property type="match status" value="1"/>
</dbReference>
<gene>
    <name evidence="2" type="ORF">DI487_12530</name>
</gene>
<dbReference type="AlphaFoldDB" id="A0A2U8QWQ2"/>
<dbReference type="SUPFAM" id="SSF82171">
    <property type="entry name" value="DPP6 N-terminal domain-like"/>
    <property type="match status" value="1"/>
</dbReference>
<dbReference type="EMBL" id="CP029463">
    <property type="protein sequence ID" value="AWM14598.1"/>
    <property type="molecule type" value="Genomic_DNA"/>
</dbReference>
<dbReference type="InterPro" id="IPR011659">
    <property type="entry name" value="WD40"/>
</dbReference>
<proteinExistence type="inferred from homology"/>
<dbReference type="InterPro" id="IPR011042">
    <property type="entry name" value="6-blade_b-propeller_TolB-like"/>
</dbReference>
<evidence type="ECO:0000256" key="1">
    <source>
        <dbReference type="ARBA" id="ARBA00009820"/>
    </source>
</evidence>
<dbReference type="Gene3D" id="2.120.10.30">
    <property type="entry name" value="TolB, C-terminal domain"/>
    <property type="match status" value="2"/>
</dbReference>
<sequence>MKKILLLILLVIANFTGFSQKLEKMKQIEVDGFYTNPLVSPDGQHVLLTGRHFRGVYILELATKKVIQVTDKEGSGYGYSWDQNSDTVYFRQKEEKEYFNNAKAFSYSISTGRTVAMPELEVNTIASYHGTSKETNSQIVVYTNLATLKIEAKDLATKKSWVITSEEGQYYNALLSPDGSKVAVHKGADIYIYDITGNGKGKKIGTGLATSWSKDGKYLIGFLDESEDGHNVSNSDLYWFDIENGTVKKITRTEVLFEMFPSFVDNQTIIFSEDKSGAIYIANLKM</sequence>
<dbReference type="PANTHER" id="PTHR36842">
    <property type="entry name" value="PROTEIN TOLB HOMOLOG"/>
    <property type="match status" value="1"/>
</dbReference>
<protein>
    <submittedName>
        <fullName evidence="2">Uncharacterized protein</fullName>
    </submittedName>
</protein>
<keyword evidence="3" id="KW-1185">Reference proteome</keyword>
<evidence type="ECO:0000313" key="3">
    <source>
        <dbReference type="Proteomes" id="UP000245429"/>
    </source>
</evidence>
<dbReference type="Proteomes" id="UP000245429">
    <property type="component" value="Chromosome"/>
</dbReference>
<reference evidence="2 3" key="1">
    <citation type="submission" date="2018-05" db="EMBL/GenBank/DDBJ databases">
        <title>Flavobacterium sp. MEBiC07310.</title>
        <authorList>
            <person name="Baek K."/>
        </authorList>
    </citation>
    <scope>NUCLEOTIDE SEQUENCE [LARGE SCALE GENOMIC DNA]</scope>
    <source>
        <strain evidence="2 3">MEBiC07310</strain>
    </source>
</reference>